<evidence type="ECO:0000256" key="6">
    <source>
        <dbReference type="ARBA" id="ARBA00023139"/>
    </source>
</evidence>
<evidence type="ECO:0000259" key="9">
    <source>
        <dbReference type="Pfam" id="PF25198"/>
    </source>
</evidence>
<dbReference type="InterPro" id="IPR046953">
    <property type="entry name" value="Spore_GerAC-like_C"/>
</dbReference>
<evidence type="ECO:0000256" key="5">
    <source>
        <dbReference type="ARBA" id="ARBA00023136"/>
    </source>
</evidence>
<name>A0ABW2NPG2_9BACL</name>
<dbReference type="EMBL" id="JBHTCP010000009">
    <property type="protein sequence ID" value="MFC7371063.1"/>
    <property type="molecule type" value="Genomic_DNA"/>
</dbReference>
<gene>
    <name evidence="10" type="ORF">ACFQPF_05185</name>
</gene>
<dbReference type="PANTHER" id="PTHR35789:SF1">
    <property type="entry name" value="SPORE GERMINATION PROTEIN B3"/>
    <property type="match status" value="1"/>
</dbReference>
<feature type="domain" description="Spore germination GerAC-like C-terminal" evidence="8">
    <location>
        <begin position="193"/>
        <end position="349"/>
    </location>
</feature>
<dbReference type="PROSITE" id="PS51257">
    <property type="entry name" value="PROKAR_LIPOPROTEIN"/>
    <property type="match status" value="1"/>
</dbReference>
<dbReference type="InterPro" id="IPR057336">
    <property type="entry name" value="GerAC_N"/>
</dbReference>
<proteinExistence type="inferred from homology"/>
<evidence type="ECO:0000256" key="3">
    <source>
        <dbReference type="ARBA" id="ARBA00022544"/>
    </source>
</evidence>
<feature type="domain" description="Spore germination protein N-terminal" evidence="9">
    <location>
        <begin position="19"/>
        <end position="184"/>
    </location>
</feature>
<keyword evidence="11" id="KW-1185">Reference proteome</keyword>
<dbReference type="InterPro" id="IPR008844">
    <property type="entry name" value="Spore_GerAC-like"/>
</dbReference>
<dbReference type="Proteomes" id="UP001596549">
    <property type="component" value="Unassembled WGS sequence"/>
</dbReference>
<evidence type="ECO:0000256" key="2">
    <source>
        <dbReference type="ARBA" id="ARBA00007886"/>
    </source>
</evidence>
<sequence length="353" mass="40141">MKRLTVCLTLLLLTGCIEKKTLEEVELIQSFGFDQKGEDIQITATAPFIQQNSQPGAFTETFTTLAKSPQEAREQLQNEAPRPFENGKLQVVVMNKELGEKGLGTILESLQEDSKVGRSVFLAMTRGDAKDILYSQYAVSPIVSSYLKDLIEKSGKTNYPKVNFHDYLYSYYGAGMDPVLPIIKKVGDRIRMDGLACFRGDTYVTSLPPKDVFIFKTLYEKVKRGYYQFSFKNNTISVEEMDISSDYRVTLSSSYDIHIHVSINGYVREASGIKINRENVNKIEKGLKTEMEKKANNIIAKLQKHKSDPLRIGDTVRSKDRKWKEAVWDKQYPNAQITAHYHVKLNSTGVIEY</sequence>
<keyword evidence="6" id="KW-0564">Palmitate</keyword>
<dbReference type="Pfam" id="PF05504">
    <property type="entry name" value="Spore_GerAC"/>
    <property type="match status" value="1"/>
</dbReference>
<dbReference type="PANTHER" id="PTHR35789">
    <property type="entry name" value="SPORE GERMINATION PROTEIN B3"/>
    <property type="match status" value="1"/>
</dbReference>
<dbReference type="InterPro" id="IPR038501">
    <property type="entry name" value="Spore_GerAC_C_sf"/>
</dbReference>
<comment type="similarity">
    <text evidence="2">Belongs to the GerABKC lipoprotein family.</text>
</comment>
<comment type="caution">
    <text evidence="10">The sequence shown here is derived from an EMBL/GenBank/DDBJ whole genome shotgun (WGS) entry which is preliminary data.</text>
</comment>
<comment type="subcellular location">
    <subcellularLocation>
        <location evidence="1">Membrane</location>
        <topology evidence="1">Lipid-anchor</topology>
    </subcellularLocation>
</comment>
<keyword evidence="4" id="KW-0732">Signal</keyword>
<dbReference type="NCBIfam" id="TIGR02887">
    <property type="entry name" value="spore_ger_x_C"/>
    <property type="match status" value="1"/>
</dbReference>
<evidence type="ECO:0000256" key="4">
    <source>
        <dbReference type="ARBA" id="ARBA00022729"/>
    </source>
</evidence>
<accession>A0ABW2NPG2</accession>
<organism evidence="10 11">
    <name type="scientific">Fictibacillus iocasae</name>
    <dbReference type="NCBI Taxonomy" id="2715437"/>
    <lineage>
        <taxon>Bacteria</taxon>
        <taxon>Bacillati</taxon>
        <taxon>Bacillota</taxon>
        <taxon>Bacilli</taxon>
        <taxon>Bacillales</taxon>
        <taxon>Fictibacillaceae</taxon>
        <taxon>Fictibacillus</taxon>
    </lineage>
</organism>
<keyword evidence="7" id="KW-0449">Lipoprotein</keyword>
<evidence type="ECO:0000313" key="11">
    <source>
        <dbReference type="Proteomes" id="UP001596549"/>
    </source>
</evidence>
<dbReference type="Pfam" id="PF25198">
    <property type="entry name" value="Spore_GerAC_N"/>
    <property type="match status" value="1"/>
</dbReference>
<evidence type="ECO:0000259" key="8">
    <source>
        <dbReference type="Pfam" id="PF05504"/>
    </source>
</evidence>
<dbReference type="RefSeq" id="WP_379747245.1">
    <property type="nucleotide sequence ID" value="NZ_JBHTCP010000009.1"/>
</dbReference>
<evidence type="ECO:0000256" key="1">
    <source>
        <dbReference type="ARBA" id="ARBA00004635"/>
    </source>
</evidence>
<reference evidence="11" key="1">
    <citation type="journal article" date="2019" name="Int. J. Syst. Evol. Microbiol.">
        <title>The Global Catalogue of Microorganisms (GCM) 10K type strain sequencing project: providing services to taxonomists for standard genome sequencing and annotation.</title>
        <authorList>
            <consortium name="The Broad Institute Genomics Platform"/>
            <consortium name="The Broad Institute Genome Sequencing Center for Infectious Disease"/>
            <person name="Wu L."/>
            <person name="Ma J."/>
        </authorList>
    </citation>
    <scope>NUCLEOTIDE SEQUENCE [LARGE SCALE GENOMIC DNA]</scope>
    <source>
        <strain evidence="11">NBRC 106396</strain>
    </source>
</reference>
<evidence type="ECO:0000313" key="10">
    <source>
        <dbReference type="EMBL" id="MFC7371063.1"/>
    </source>
</evidence>
<dbReference type="Gene3D" id="3.30.300.210">
    <property type="entry name" value="Nutrient germinant receptor protein C, domain 3"/>
    <property type="match status" value="1"/>
</dbReference>
<keyword evidence="5" id="KW-0472">Membrane</keyword>
<keyword evidence="3" id="KW-0309">Germination</keyword>
<evidence type="ECO:0000256" key="7">
    <source>
        <dbReference type="ARBA" id="ARBA00023288"/>
    </source>
</evidence>
<protein>
    <submittedName>
        <fullName evidence="10">Ger(X)C family spore germination protein</fullName>
    </submittedName>
</protein>